<dbReference type="InterPro" id="IPR013324">
    <property type="entry name" value="RNA_pol_sigma_r3/r4-like"/>
</dbReference>
<feature type="region of interest" description="Disordered" evidence="6">
    <location>
        <begin position="78"/>
        <end position="97"/>
    </location>
</feature>
<dbReference type="InterPro" id="IPR014284">
    <property type="entry name" value="RNA_pol_sigma-70_dom"/>
</dbReference>
<keyword evidence="5" id="KW-0804">Transcription</keyword>
<reference evidence="9" key="1">
    <citation type="journal article" date="2021" name="PeerJ">
        <title>Extensive microbial diversity within the chicken gut microbiome revealed by metagenomics and culture.</title>
        <authorList>
            <person name="Gilroy R."/>
            <person name="Ravi A."/>
            <person name="Getino M."/>
            <person name="Pursley I."/>
            <person name="Horton D.L."/>
            <person name="Alikhan N.F."/>
            <person name="Baker D."/>
            <person name="Gharbi K."/>
            <person name="Hall N."/>
            <person name="Watson M."/>
            <person name="Adriaenssens E.M."/>
            <person name="Foster-Nyarko E."/>
            <person name="Jarju S."/>
            <person name="Secka A."/>
            <person name="Antonio M."/>
            <person name="Oren A."/>
            <person name="Chaudhuri R.R."/>
            <person name="La Ragione R."/>
            <person name="Hildebrand F."/>
            <person name="Pallen M.J."/>
        </authorList>
    </citation>
    <scope>NUCLEOTIDE SEQUENCE</scope>
    <source>
        <strain evidence="9">3436</strain>
    </source>
</reference>
<dbReference type="Pfam" id="PF08281">
    <property type="entry name" value="Sigma70_r4_2"/>
    <property type="match status" value="1"/>
</dbReference>
<keyword evidence="2" id="KW-0805">Transcription regulation</keyword>
<evidence type="ECO:0000259" key="8">
    <source>
        <dbReference type="Pfam" id="PF08281"/>
    </source>
</evidence>
<dbReference type="NCBIfam" id="TIGR02937">
    <property type="entry name" value="sigma70-ECF"/>
    <property type="match status" value="1"/>
</dbReference>
<dbReference type="InterPro" id="IPR036388">
    <property type="entry name" value="WH-like_DNA-bd_sf"/>
</dbReference>
<dbReference type="InterPro" id="IPR007627">
    <property type="entry name" value="RNA_pol_sigma70_r2"/>
</dbReference>
<dbReference type="InterPro" id="IPR039425">
    <property type="entry name" value="RNA_pol_sigma-70-like"/>
</dbReference>
<dbReference type="SUPFAM" id="SSF88946">
    <property type="entry name" value="Sigma2 domain of RNA polymerase sigma factors"/>
    <property type="match status" value="1"/>
</dbReference>
<keyword evidence="4" id="KW-0238">DNA-binding</keyword>
<comment type="similarity">
    <text evidence="1">Belongs to the sigma-70 factor family. ECF subfamily.</text>
</comment>
<proteinExistence type="inferred from homology"/>
<dbReference type="EMBL" id="DXBO01000155">
    <property type="protein sequence ID" value="HIZ49203.1"/>
    <property type="molecule type" value="Genomic_DNA"/>
</dbReference>
<evidence type="ECO:0000256" key="1">
    <source>
        <dbReference type="ARBA" id="ARBA00010641"/>
    </source>
</evidence>
<evidence type="ECO:0000259" key="7">
    <source>
        <dbReference type="Pfam" id="PF04542"/>
    </source>
</evidence>
<feature type="domain" description="RNA polymerase sigma factor 70 region 4 type 2" evidence="8">
    <location>
        <begin position="97"/>
        <end position="149"/>
    </location>
</feature>
<dbReference type="Gene3D" id="1.10.1740.10">
    <property type="match status" value="1"/>
</dbReference>
<dbReference type="SUPFAM" id="SSF88659">
    <property type="entry name" value="Sigma3 and sigma4 domains of RNA polymerase sigma factors"/>
    <property type="match status" value="1"/>
</dbReference>
<organism evidence="9 10">
    <name type="scientific">Candidatus Gemmiger excrementavium</name>
    <dbReference type="NCBI Taxonomy" id="2838608"/>
    <lineage>
        <taxon>Bacteria</taxon>
        <taxon>Bacillati</taxon>
        <taxon>Bacillota</taxon>
        <taxon>Clostridia</taxon>
        <taxon>Eubacteriales</taxon>
        <taxon>Gemmiger</taxon>
    </lineage>
</organism>
<evidence type="ECO:0000313" key="9">
    <source>
        <dbReference type="EMBL" id="HIZ49203.1"/>
    </source>
</evidence>
<dbReference type="InterPro" id="IPR013249">
    <property type="entry name" value="RNA_pol_sigma70_r4_t2"/>
</dbReference>
<dbReference type="GO" id="GO:0003677">
    <property type="term" value="F:DNA binding"/>
    <property type="evidence" value="ECO:0007669"/>
    <property type="project" value="UniProtKB-KW"/>
</dbReference>
<evidence type="ECO:0000256" key="4">
    <source>
        <dbReference type="ARBA" id="ARBA00023125"/>
    </source>
</evidence>
<name>A0A9D2F4I0_9FIRM</name>
<comment type="caution">
    <text evidence="9">The sequence shown here is derived from an EMBL/GenBank/DDBJ whole genome shotgun (WGS) entry which is preliminary data.</text>
</comment>
<dbReference type="Gene3D" id="1.10.10.10">
    <property type="entry name" value="Winged helix-like DNA-binding domain superfamily/Winged helix DNA-binding domain"/>
    <property type="match status" value="1"/>
</dbReference>
<feature type="domain" description="RNA polymerase sigma-70 region 2" evidence="7">
    <location>
        <begin position="10"/>
        <end position="79"/>
    </location>
</feature>
<accession>A0A9D2F4I0</accession>
<dbReference type="PANTHER" id="PTHR43133">
    <property type="entry name" value="RNA POLYMERASE ECF-TYPE SIGMA FACTO"/>
    <property type="match status" value="1"/>
</dbReference>
<dbReference type="GO" id="GO:0016987">
    <property type="term" value="F:sigma factor activity"/>
    <property type="evidence" value="ECO:0007669"/>
    <property type="project" value="UniProtKB-KW"/>
</dbReference>
<dbReference type="Proteomes" id="UP000824031">
    <property type="component" value="Unassembled WGS sequence"/>
</dbReference>
<evidence type="ECO:0000256" key="6">
    <source>
        <dbReference type="SAM" id="MobiDB-lite"/>
    </source>
</evidence>
<evidence type="ECO:0000256" key="2">
    <source>
        <dbReference type="ARBA" id="ARBA00023015"/>
    </source>
</evidence>
<evidence type="ECO:0000256" key="3">
    <source>
        <dbReference type="ARBA" id="ARBA00023082"/>
    </source>
</evidence>
<dbReference type="InterPro" id="IPR013325">
    <property type="entry name" value="RNA_pol_sigma_r2"/>
</dbReference>
<dbReference type="PANTHER" id="PTHR43133:SF8">
    <property type="entry name" value="RNA POLYMERASE SIGMA FACTOR HI_1459-RELATED"/>
    <property type="match status" value="1"/>
</dbReference>
<dbReference type="Pfam" id="PF04542">
    <property type="entry name" value="Sigma70_r2"/>
    <property type="match status" value="1"/>
</dbReference>
<protein>
    <submittedName>
        <fullName evidence="9">RNA polymerase sigma factor</fullName>
    </submittedName>
</protein>
<evidence type="ECO:0000313" key="10">
    <source>
        <dbReference type="Proteomes" id="UP000824031"/>
    </source>
</evidence>
<sequence length="162" mass="18619">MQTEQELETLVRAYTPALLRYCTGLLGCEADAQDAVQATFIKAWERRHTLRGGGQDNERAWLYRIAYRTALDMLRAARRAEQRKPPEPLPPDPGITESLRDALNTLDPLDRALVLERVLDGLDYAALARIHQRPAAYLRTRYHRAKRRLAELLQKEGLHHDP</sequence>
<evidence type="ECO:0000256" key="5">
    <source>
        <dbReference type="ARBA" id="ARBA00023163"/>
    </source>
</evidence>
<keyword evidence="3" id="KW-0731">Sigma factor</keyword>
<dbReference type="AlphaFoldDB" id="A0A9D2F4I0"/>
<dbReference type="GO" id="GO:0006352">
    <property type="term" value="P:DNA-templated transcription initiation"/>
    <property type="evidence" value="ECO:0007669"/>
    <property type="project" value="InterPro"/>
</dbReference>
<gene>
    <name evidence="9" type="ORF">H9810_10815</name>
</gene>
<reference evidence="9" key="2">
    <citation type="submission" date="2021-04" db="EMBL/GenBank/DDBJ databases">
        <authorList>
            <person name="Gilroy R."/>
        </authorList>
    </citation>
    <scope>NUCLEOTIDE SEQUENCE</scope>
    <source>
        <strain evidence="9">3436</strain>
    </source>
</reference>